<gene>
    <name evidence="1" type="ORF">QBC33DRAFT_597966</name>
</gene>
<evidence type="ECO:0000313" key="2">
    <source>
        <dbReference type="Proteomes" id="UP001244011"/>
    </source>
</evidence>
<dbReference type="InterPro" id="IPR025207">
    <property type="entry name" value="Sim4_Fta4"/>
</dbReference>
<dbReference type="PANTHER" id="PTHR42040">
    <property type="entry name" value="INNER KINETOCHORE SUBUNIT FTA4"/>
    <property type="match status" value="1"/>
</dbReference>
<dbReference type="Proteomes" id="UP001244011">
    <property type="component" value="Unassembled WGS sequence"/>
</dbReference>
<dbReference type="PANTHER" id="PTHR42040:SF1">
    <property type="entry name" value="INNER KINETOCHORE SUBUNIT FTA4"/>
    <property type="match status" value="1"/>
</dbReference>
<dbReference type="GeneID" id="85315137"/>
<name>A0AAJ0FKM9_9PEZI</name>
<proteinExistence type="predicted"/>
<comment type="caution">
    <text evidence="1">The sequence shown here is derived from an EMBL/GenBank/DDBJ whole genome shotgun (WGS) entry which is preliminary data.</text>
</comment>
<protein>
    <submittedName>
        <fullName evidence="1">Kinetochore complex Fta4 of Sim4 subunit, or CENP-50-domain-containing protein</fullName>
    </submittedName>
</protein>
<dbReference type="EMBL" id="MU838999">
    <property type="protein sequence ID" value="KAK1771252.1"/>
    <property type="molecule type" value="Genomic_DNA"/>
</dbReference>
<dbReference type="RefSeq" id="XP_060287465.1">
    <property type="nucleotide sequence ID" value="XM_060431950.1"/>
</dbReference>
<reference evidence="1" key="1">
    <citation type="submission" date="2023-06" db="EMBL/GenBank/DDBJ databases">
        <title>Genome-scale phylogeny and comparative genomics of the fungal order Sordariales.</title>
        <authorList>
            <consortium name="Lawrence Berkeley National Laboratory"/>
            <person name="Hensen N."/>
            <person name="Bonometti L."/>
            <person name="Westerberg I."/>
            <person name="Brannstrom I.O."/>
            <person name="Guillou S."/>
            <person name="Cros-Aarteil S."/>
            <person name="Calhoun S."/>
            <person name="Haridas S."/>
            <person name="Kuo A."/>
            <person name="Mondo S."/>
            <person name="Pangilinan J."/>
            <person name="Riley R."/>
            <person name="Labutti K."/>
            <person name="Andreopoulos B."/>
            <person name="Lipzen A."/>
            <person name="Chen C."/>
            <person name="Yanf M."/>
            <person name="Daum C."/>
            <person name="Ng V."/>
            <person name="Clum A."/>
            <person name="Steindorff A."/>
            <person name="Ohm R."/>
            <person name="Martin F."/>
            <person name="Silar P."/>
            <person name="Natvig D."/>
            <person name="Lalanne C."/>
            <person name="Gautier V."/>
            <person name="Ament-Velasquez S.L."/>
            <person name="Kruys A."/>
            <person name="Hutchinson M.I."/>
            <person name="Powell A.J."/>
            <person name="Barry K."/>
            <person name="Miller A.N."/>
            <person name="Grigoriev I.V."/>
            <person name="Debuchy R."/>
            <person name="Gladieux P."/>
            <person name="Thoren M.H."/>
            <person name="Johannesson H."/>
        </authorList>
    </citation>
    <scope>NUCLEOTIDE SEQUENCE</scope>
    <source>
        <strain evidence="1">8032-3</strain>
    </source>
</reference>
<evidence type="ECO:0000313" key="1">
    <source>
        <dbReference type="EMBL" id="KAK1771252.1"/>
    </source>
</evidence>
<sequence length="272" mass="29242">MAPQPPTILSLKGSFLANQTRHLSQPLSPSRHWHSANAAAADGIPEKALDDALFRLNHALQQHARRVYAPQATRHVAEQIDQLYWNAGDRAAAEGAAGAAEGLDAGLDPTNSETINSLPTTWESERDVHAHPMEARRYSELVARLQALDAARARAQETSLRLRQMADLLRPFQASGDDDGAGTGAGVQENLVTRDGEVERELERMRMLLARVGARLGHLREQPADAASGVGGGGGGGGGGSSSLFRAEVDAVLVDDVEVDERRKVNDLLNRF</sequence>
<dbReference type="Pfam" id="PF13093">
    <property type="entry name" value="FTA4"/>
    <property type="match status" value="1"/>
</dbReference>
<dbReference type="AlphaFoldDB" id="A0AAJ0FKM9"/>
<organism evidence="1 2">
    <name type="scientific">Phialemonium atrogriseum</name>
    <dbReference type="NCBI Taxonomy" id="1093897"/>
    <lineage>
        <taxon>Eukaryota</taxon>
        <taxon>Fungi</taxon>
        <taxon>Dikarya</taxon>
        <taxon>Ascomycota</taxon>
        <taxon>Pezizomycotina</taxon>
        <taxon>Sordariomycetes</taxon>
        <taxon>Sordariomycetidae</taxon>
        <taxon>Cephalothecales</taxon>
        <taxon>Cephalothecaceae</taxon>
        <taxon>Phialemonium</taxon>
    </lineage>
</organism>
<accession>A0AAJ0FKM9</accession>
<dbReference type="GO" id="GO:0031511">
    <property type="term" value="C:Mis6-Sim4 complex"/>
    <property type="evidence" value="ECO:0007669"/>
    <property type="project" value="InterPro"/>
</dbReference>
<keyword evidence="2" id="KW-1185">Reference proteome</keyword>